<comment type="caution">
    <text evidence="2">The sequence shown here is derived from an EMBL/GenBank/DDBJ whole genome shotgun (WGS) entry which is preliminary data.</text>
</comment>
<dbReference type="EMBL" id="JRNN01000034">
    <property type="protein sequence ID" value="KGF35948.1"/>
    <property type="molecule type" value="Genomic_DNA"/>
</dbReference>
<dbReference type="AlphaFoldDB" id="A0A095ZMP0"/>
<gene>
    <name evidence="2" type="ORF">HMPREF2137_03575</name>
</gene>
<evidence type="ECO:0000256" key="1">
    <source>
        <dbReference type="SAM" id="MobiDB-lite"/>
    </source>
</evidence>
<sequence>MKQIQQAGTIYRQTNIHGETFSYALKYNVNSRNQEGHTAYGNRYKMKTLKGFEDQSIRQKKPFNTNSLTN</sequence>
<accession>A0A095ZMP0</accession>
<evidence type="ECO:0000313" key="2">
    <source>
        <dbReference type="EMBL" id="KGF35948.1"/>
    </source>
</evidence>
<feature type="region of interest" description="Disordered" evidence="1">
    <location>
        <begin position="51"/>
        <end position="70"/>
    </location>
</feature>
<name>A0A095ZMP0_9BACT</name>
<organism evidence="2 3">
    <name type="scientific">Hoylesella buccalis DNF00853</name>
    <dbReference type="NCBI Taxonomy" id="1401074"/>
    <lineage>
        <taxon>Bacteria</taxon>
        <taxon>Pseudomonadati</taxon>
        <taxon>Bacteroidota</taxon>
        <taxon>Bacteroidia</taxon>
        <taxon>Bacteroidales</taxon>
        <taxon>Prevotellaceae</taxon>
        <taxon>Hoylesella</taxon>
    </lineage>
</organism>
<dbReference type="Proteomes" id="UP000029556">
    <property type="component" value="Unassembled WGS sequence"/>
</dbReference>
<evidence type="ECO:0000313" key="3">
    <source>
        <dbReference type="Proteomes" id="UP000029556"/>
    </source>
</evidence>
<proteinExistence type="predicted"/>
<protein>
    <submittedName>
        <fullName evidence="2">Uncharacterized protein</fullName>
    </submittedName>
</protein>
<reference evidence="2 3" key="1">
    <citation type="submission" date="2014-07" db="EMBL/GenBank/DDBJ databases">
        <authorList>
            <person name="McCorrison J."/>
            <person name="Sanka R."/>
            <person name="Torralba M."/>
            <person name="Gillis M."/>
            <person name="Haft D.H."/>
            <person name="Methe B."/>
            <person name="Sutton G."/>
            <person name="Nelson K.E."/>
        </authorList>
    </citation>
    <scope>NUCLEOTIDE SEQUENCE [LARGE SCALE GENOMIC DNA]</scope>
    <source>
        <strain evidence="2 3">DNF00853</strain>
    </source>
</reference>
<dbReference type="RefSeq" id="WP_036872122.1">
    <property type="nucleotide sequence ID" value="NZ_JRNN01000034.1"/>
</dbReference>